<reference evidence="3" key="1">
    <citation type="journal article" date="2010" name="Nature">
        <title>The Amphimedon queenslandica genome and the evolution of animal complexity.</title>
        <authorList>
            <person name="Srivastava M."/>
            <person name="Simakov O."/>
            <person name="Chapman J."/>
            <person name="Fahey B."/>
            <person name="Gauthier M.E."/>
            <person name="Mitros T."/>
            <person name="Richards G.S."/>
            <person name="Conaco C."/>
            <person name="Dacre M."/>
            <person name="Hellsten U."/>
            <person name="Larroux C."/>
            <person name="Putnam N.H."/>
            <person name="Stanke M."/>
            <person name="Adamska M."/>
            <person name="Darling A."/>
            <person name="Degnan S.M."/>
            <person name="Oakley T.H."/>
            <person name="Plachetzki D.C."/>
            <person name="Zhai Y."/>
            <person name="Adamski M."/>
            <person name="Calcino A."/>
            <person name="Cummins S.F."/>
            <person name="Goodstein D.M."/>
            <person name="Harris C."/>
            <person name="Jackson D.J."/>
            <person name="Leys S.P."/>
            <person name="Shu S."/>
            <person name="Woodcroft B.J."/>
            <person name="Vervoort M."/>
            <person name="Kosik K.S."/>
            <person name="Manning G."/>
            <person name="Degnan B.M."/>
            <person name="Rokhsar D.S."/>
        </authorList>
    </citation>
    <scope>NUCLEOTIDE SEQUENCE [LARGE SCALE GENOMIC DNA]</scope>
</reference>
<feature type="compositionally biased region" description="Basic and acidic residues" evidence="1">
    <location>
        <begin position="434"/>
        <end position="449"/>
    </location>
</feature>
<proteinExistence type="predicted"/>
<evidence type="ECO:0000313" key="3">
    <source>
        <dbReference type="Proteomes" id="UP000007879"/>
    </source>
</evidence>
<feature type="region of interest" description="Disordered" evidence="1">
    <location>
        <begin position="250"/>
        <end position="292"/>
    </location>
</feature>
<feature type="compositionally biased region" description="Polar residues" evidence="1">
    <location>
        <begin position="409"/>
        <end position="429"/>
    </location>
</feature>
<evidence type="ECO:0000313" key="2">
    <source>
        <dbReference type="EnsemblMetazoa" id="Aqu2.1.40983_001"/>
    </source>
</evidence>
<dbReference type="AlphaFoldDB" id="A0A1X7VNM2"/>
<reference evidence="2" key="2">
    <citation type="submission" date="2017-05" db="UniProtKB">
        <authorList>
            <consortium name="EnsemblMetazoa"/>
        </authorList>
    </citation>
    <scope>IDENTIFICATION</scope>
</reference>
<dbReference type="EnsemblMetazoa" id="XM_003383650.3">
    <property type="protein sequence ID" value="XP_003383698.1"/>
    <property type="gene ID" value="LOC100640101"/>
</dbReference>
<dbReference type="EnsemblMetazoa" id="Aqu2.1.40983_001">
    <property type="protein sequence ID" value="Aqu2.1.40983_001"/>
    <property type="gene ID" value="Aqu2.1.40983"/>
</dbReference>
<dbReference type="Proteomes" id="UP000007879">
    <property type="component" value="Unassembled WGS sequence"/>
</dbReference>
<organism evidence="2">
    <name type="scientific">Amphimedon queenslandica</name>
    <name type="common">Sponge</name>
    <dbReference type="NCBI Taxonomy" id="400682"/>
    <lineage>
        <taxon>Eukaryota</taxon>
        <taxon>Metazoa</taxon>
        <taxon>Porifera</taxon>
        <taxon>Demospongiae</taxon>
        <taxon>Heteroscleromorpha</taxon>
        <taxon>Haplosclerida</taxon>
        <taxon>Niphatidae</taxon>
        <taxon>Amphimedon</taxon>
    </lineage>
</organism>
<dbReference type="OrthoDB" id="10039170at2759"/>
<sequence length="449" mass="50045">MGEKKRSQSAAVLLSSGGGPLSLMSCPATRSTVLQQWLTSMRDRGVIVSDAQLRFNRWLALSESSRPISPTIPNKKHPHAIEVSSRPVTAPASIDGTFVVEHTRTSRMRLERLKAKKPEADYNKIARTRKVFGQHCNHILATPVMAENCSDHESSVHEFLVGSRYNCTHHIDSRSLYRLGVYVPRDNVGSAFINPGGILPPNYHRIRNRSRKSSHSKEAMPPGGFFTNFKIRRGDSSMSINSSLNSTTLFSNETEEKEHLPPPLPPSPPLPPYRHLPSITSKSEGNIEGNNKETIRPKTLSCIELHVPKNTPTHSTLSSTHVDPNSIHKIPAPQSEMNNDEDEGLTISVDAQEYISGHSTPENPPMDDDDECLKETNDENLESVPLEEKEIKEEENEEEVHETIPNEPSQPTSSKVKSESNMQTTSSTVFVDMTKLEEGEQKVPQEEDK</sequence>
<dbReference type="KEGG" id="aqu:100640101"/>
<gene>
    <name evidence="2" type="primary">100640101</name>
</gene>
<evidence type="ECO:0000256" key="1">
    <source>
        <dbReference type="SAM" id="MobiDB-lite"/>
    </source>
</evidence>
<protein>
    <submittedName>
        <fullName evidence="2">Uncharacterized protein</fullName>
    </submittedName>
</protein>
<keyword evidence="3" id="KW-1185">Reference proteome</keyword>
<feature type="region of interest" description="Disordered" evidence="1">
    <location>
        <begin position="355"/>
        <end position="449"/>
    </location>
</feature>
<name>A0A1X7VNM2_AMPQE</name>
<feature type="compositionally biased region" description="Pro residues" evidence="1">
    <location>
        <begin position="261"/>
        <end position="274"/>
    </location>
</feature>
<dbReference type="InParanoid" id="A0A1X7VNM2"/>
<accession>A0A1X7VNM2</accession>
<dbReference type="PROSITE" id="PS51257">
    <property type="entry name" value="PROKAR_LIPOPROTEIN"/>
    <property type="match status" value="1"/>
</dbReference>